<sequence length="136" mass="15023">MMMNEMMGDRMRSMQGMDMDMMQRCMETLTAAEQACVMCADGDAEAGMAMCASMCMNCADVSSAMMRMMLRPSGFEMQSMMAMMQATMTMMTACAEECEKHADMHEHCKLCAQACRTAAEAMDDMMASMRAAMSMG</sequence>
<dbReference type="Pfam" id="PF03860">
    <property type="entry name" value="Csp"/>
    <property type="match status" value="1"/>
</dbReference>
<dbReference type="InterPro" id="IPR005560">
    <property type="entry name" value="Csp_YhjQ"/>
</dbReference>
<name>A0A2M9CFG6_9MICO</name>
<dbReference type="AlphaFoldDB" id="A0A2M9CFG6"/>
<reference evidence="1 2" key="1">
    <citation type="submission" date="2017-11" db="EMBL/GenBank/DDBJ databases">
        <title>Genomic Encyclopedia of Archaeal and Bacterial Type Strains, Phase II (KMG-II): From Individual Species to Whole Genera.</title>
        <authorList>
            <person name="Goeker M."/>
        </authorList>
    </citation>
    <scope>NUCLEOTIDE SEQUENCE [LARGE SCALE GENOMIC DNA]</scope>
    <source>
        <strain evidence="1 2">DSM 27393</strain>
    </source>
</reference>
<dbReference type="EMBL" id="PGFF01000001">
    <property type="protein sequence ID" value="PJJ70617.1"/>
    <property type="molecule type" value="Genomic_DNA"/>
</dbReference>
<dbReference type="Proteomes" id="UP000228758">
    <property type="component" value="Unassembled WGS sequence"/>
</dbReference>
<proteinExistence type="predicted"/>
<dbReference type="PANTHER" id="PTHR37310:SF1">
    <property type="entry name" value="CYTOPLASMIC PROTEIN"/>
    <property type="match status" value="1"/>
</dbReference>
<evidence type="ECO:0000313" key="1">
    <source>
        <dbReference type="EMBL" id="PJJ70617.1"/>
    </source>
</evidence>
<gene>
    <name evidence="1" type="ORF">CLV46_0139</name>
</gene>
<comment type="caution">
    <text evidence="1">The sequence shown here is derived from an EMBL/GenBank/DDBJ whole genome shotgun (WGS) entry which is preliminary data.</text>
</comment>
<dbReference type="PANTHER" id="PTHR37310">
    <property type="entry name" value="CYTOPLASMIC PROTEIN-RELATED"/>
    <property type="match status" value="1"/>
</dbReference>
<protein>
    <submittedName>
        <fullName evidence="1">Uncharacterized protein</fullName>
    </submittedName>
</protein>
<organism evidence="1 2">
    <name type="scientific">Diaminobutyricimonas aerilata</name>
    <dbReference type="NCBI Taxonomy" id="1162967"/>
    <lineage>
        <taxon>Bacteria</taxon>
        <taxon>Bacillati</taxon>
        <taxon>Actinomycetota</taxon>
        <taxon>Actinomycetes</taxon>
        <taxon>Micrococcales</taxon>
        <taxon>Microbacteriaceae</taxon>
        <taxon>Diaminobutyricimonas</taxon>
    </lineage>
</organism>
<keyword evidence="2" id="KW-1185">Reference proteome</keyword>
<evidence type="ECO:0000313" key="2">
    <source>
        <dbReference type="Proteomes" id="UP000228758"/>
    </source>
</evidence>
<dbReference type="Gene3D" id="1.20.1270.360">
    <property type="match status" value="1"/>
</dbReference>
<accession>A0A2M9CFG6</accession>